<protein>
    <submittedName>
        <fullName evidence="2">Uncharacterized protein</fullName>
    </submittedName>
</protein>
<organism evidence="2 3">
    <name type="scientific">Kribbella steppae</name>
    <dbReference type="NCBI Taxonomy" id="2512223"/>
    <lineage>
        <taxon>Bacteria</taxon>
        <taxon>Bacillati</taxon>
        <taxon>Actinomycetota</taxon>
        <taxon>Actinomycetes</taxon>
        <taxon>Propionibacteriales</taxon>
        <taxon>Kribbellaceae</taxon>
        <taxon>Kribbella</taxon>
    </lineage>
</organism>
<sequence length="245" mass="27393">MTWTKLSDDFGDQVAGLSDAAFRTHVEALVWTMRRCTGGMLTDRDVRRFAESPDADAGVKELVALGYWTEEDTGYRIRHHMEHQPEPDLVERRRGQAAERQRRKRRRDAGLVESHPSRRDSLSDDTRYPGRDGSGRDGLATTTTGELGNDAMRQRSEAELRAEVEEHARSAEAWYRDTSLEYAVTPGGSRFHFVTCPMVGAALNAAGRGEAPYPVRLSMDDVNARNLRPCGVCIGGNDPWMRGKA</sequence>
<name>A0A4R2H7F3_9ACTN</name>
<feature type="region of interest" description="Disordered" evidence="1">
    <location>
        <begin position="80"/>
        <end position="152"/>
    </location>
</feature>
<evidence type="ECO:0000313" key="3">
    <source>
        <dbReference type="Proteomes" id="UP000294508"/>
    </source>
</evidence>
<reference evidence="2 3" key="1">
    <citation type="journal article" date="2015" name="Stand. Genomic Sci.">
        <title>Genomic Encyclopedia of Bacterial and Archaeal Type Strains, Phase III: the genomes of soil and plant-associated and newly described type strains.</title>
        <authorList>
            <person name="Whitman W.B."/>
            <person name="Woyke T."/>
            <person name="Klenk H.P."/>
            <person name="Zhou Y."/>
            <person name="Lilburn T.G."/>
            <person name="Beck B.J."/>
            <person name="De Vos P."/>
            <person name="Vandamme P."/>
            <person name="Eisen J.A."/>
            <person name="Garrity G."/>
            <person name="Hugenholtz P."/>
            <person name="Kyrpides N.C."/>
        </authorList>
    </citation>
    <scope>NUCLEOTIDE SEQUENCE [LARGE SCALE GENOMIC DNA]</scope>
    <source>
        <strain evidence="2 3">VKM Ac-2572</strain>
    </source>
</reference>
<feature type="compositionally biased region" description="Basic and acidic residues" evidence="1">
    <location>
        <begin position="82"/>
        <end position="100"/>
    </location>
</feature>
<accession>A0A4R2H7F3</accession>
<comment type="caution">
    <text evidence="2">The sequence shown here is derived from an EMBL/GenBank/DDBJ whole genome shotgun (WGS) entry which is preliminary data.</text>
</comment>
<dbReference type="RefSeq" id="WP_132212460.1">
    <property type="nucleotide sequence ID" value="NZ_SLWN01000010.1"/>
</dbReference>
<dbReference type="Proteomes" id="UP000294508">
    <property type="component" value="Unassembled WGS sequence"/>
</dbReference>
<dbReference type="AlphaFoldDB" id="A0A4R2H7F3"/>
<feature type="compositionally biased region" description="Basic and acidic residues" evidence="1">
    <location>
        <begin position="115"/>
        <end position="135"/>
    </location>
</feature>
<dbReference type="OrthoDB" id="3790554at2"/>
<evidence type="ECO:0000256" key="1">
    <source>
        <dbReference type="SAM" id="MobiDB-lite"/>
    </source>
</evidence>
<proteinExistence type="predicted"/>
<evidence type="ECO:0000313" key="2">
    <source>
        <dbReference type="EMBL" id="TCO22356.1"/>
    </source>
</evidence>
<dbReference type="EMBL" id="SLWN01000010">
    <property type="protein sequence ID" value="TCO22356.1"/>
    <property type="molecule type" value="Genomic_DNA"/>
</dbReference>
<gene>
    <name evidence="2" type="ORF">EV652_110342</name>
</gene>
<keyword evidence="3" id="KW-1185">Reference proteome</keyword>